<dbReference type="EMBL" id="QJKJ01001708">
    <property type="protein sequence ID" value="RDY06321.1"/>
    <property type="molecule type" value="Genomic_DNA"/>
</dbReference>
<gene>
    <name evidence="1" type="ORF">CR513_09715</name>
</gene>
<evidence type="ECO:0000313" key="2">
    <source>
        <dbReference type="Proteomes" id="UP000257109"/>
    </source>
</evidence>
<protein>
    <submittedName>
        <fullName evidence="1">Uncharacterized protein</fullName>
    </submittedName>
</protein>
<sequence length="157" mass="18464">MGVEQRILLQPEGLGKGHCYPIYSLQIIYYFLLKPNLHRPSLYLKCWSHFALSWCFVSKGVSRQDKKRLKRITHIDFTDNLRKFLGFMVFHGRVRRSYFSNIVKSISSKLAFWEGHMLNRSTRVTLVNVVLLAILSYGMQTSSVRGFTWKRNHETYG</sequence>
<accession>A0A371HU55</accession>
<dbReference type="AlphaFoldDB" id="A0A371HU55"/>
<feature type="non-terminal residue" evidence="1">
    <location>
        <position position="1"/>
    </location>
</feature>
<reference evidence="1" key="1">
    <citation type="submission" date="2018-05" db="EMBL/GenBank/DDBJ databases">
        <title>Draft genome of Mucuna pruriens seed.</title>
        <authorList>
            <person name="Nnadi N.E."/>
            <person name="Vos R."/>
            <person name="Hasami M.H."/>
            <person name="Devisetty U.K."/>
            <person name="Aguiy J.C."/>
        </authorList>
    </citation>
    <scope>NUCLEOTIDE SEQUENCE [LARGE SCALE GENOMIC DNA]</scope>
    <source>
        <strain evidence="1">JCA_2017</strain>
    </source>
</reference>
<proteinExistence type="predicted"/>
<evidence type="ECO:0000313" key="1">
    <source>
        <dbReference type="EMBL" id="RDY06321.1"/>
    </source>
</evidence>
<comment type="caution">
    <text evidence="1">The sequence shown here is derived from an EMBL/GenBank/DDBJ whole genome shotgun (WGS) entry which is preliminary data.</text>
</comment>
<dbReference type="Proteomes" id="UP000257109">
    <property type="component" value="Unassembled WGS sequence"/>
</dbReference>
<organism evidence="1 2">
    <name type="scientific">Mucuna pruriens</name>
    <name type="common">Velvet bean</name>
    <name type="synonym">Dolichos pruriens</name>
    <dbReference type="NCBI Taxonomy" id="157652"/>
    <lineage>
        <taxon>Eukaryota</taxon>
        <taxon>Viridiplantae</taxon>
        <taxon>Streptophyta</taxon>
        <taxon>Embryophyta</taxon>
        <taxon>Tracheophyta</taxon>
        <taxon>Spermatophyta</taxon>
        <taxon>Magnoliopsida</taxon>
        <taxon>eudicotyledons</taxon>
        <taxon>Gunneridae</taxon>
        <taxon>Pentapetalae</taxon>
        <taxon>rosids</taxon>
        <taxon>fabids</taxon>
        <taxon>Fabales</taxon>
        <taxon>Fabaceae</taxon>
        <taxon>Papilionoideae</taxon>
        <taxon>50 kb inversion clade</taxon>
        <taxon>NPAAA clade</taxon>
        <taxon>indigoferoid/millettioid clade</taxon>
        <taxon>Phaseoleae</taxon>
        <taxon>Mucuna</taxon>
    </lineage>
</organism>
<keyword evidence="2" id="KW-1185">Reference proteome</keyword>
<name>A0A371HU55_MUCPR</name>